<dbReference type="EMBL" id="CP022657">
    <property type="protein sequence ID" value="ASS76611.1"/>
    <property type="molecule type" value="Genomic_DNA"/>
</dbReference>
<dbReference type="InterPro" id="IPR050245">
    <property type="entry name" value="PrsA_foldase"/>
</dbReference>
<name>A0A223D4W3_9BACL</name>
<dbReference type="PANTHER" id="PTHR47245">
    <property type="entry name" value="PEPTIDYLPROLYL ISOMERASE"/>
    <property type="match status" value="1"/>
</dbReference>
<evidence type="ECO:0000256" key="4">
    <source>
        <dbReference type="ARBA" id="ARBA00023110"/>
    </source>
</evidence>
<evidence type="ECO:0000256" key="5">
    <source>
        <dbReference type="ARBA" id="ARBA00023235"/>
    </source>
</evidence>
<dbReference type="InterPro" id="IPR046357">
    <property type="entry name" value="PPIase_dom_sf"/>
</dbReference>
<evidence type="ECO:0000256" key="3">
    <source>
        <dbReference type="ARBA" id="ARBA00022729"/>
    </source>
</evidence>
<keyword evidence="3" id="KW-0732">Signal</keyword>
<dbReference type="Proteomes" id="UP000214688">
    <property type="component" value="Chromosome"/>
</dbReference>
<gene>
    <name evidence="8" type="ORF">CIG75_17655</name>
</gene>
<dbReference type="AlphaFoldDB" id="A0A223D4W3"/>
<keyword evidence="9" id="KW-1185">Reference proteome</keyword>
<dbReference type="SUPFAM" id="SSF109998">
    <property type="entry name" value="Triger factor/SurA peptide-binding domain-like"/>
    <property type="match status" value="1"/>
</dbReference>
<evidence type="ECO:0000256" key="6">
    <source>
        <dbReference type="SAM" id="Phobius"/>
    </source>
</evidence>
<evidence type="ECO:0000256" key="2">
    <source>
        <dbReference type="ARBA" id="ARBA00013194"/>
    </source>
</evidence>
<proteinExistence type="predicted"/>
<dbReference type="Gene3D" id="3.10.50.40">
    <property type="match status" value="1"/>
</dbReference>
<sequence length="332" mass="38369">MHDMTGDEMKKRIWIAASGLVILLSGALLLYAGLYYNPLVFVVEDQALRKAEWIEMRPSVFAGVGYSQEEEHNLLERRSLEELVLYKGRQIGISADETFVEQQLLQLGATPDERASVLKEMNMTEEDAKNNYRRALTGFELKKRITQDVKVTDEEILAYYNTNKEAFYVPEFRTIRYLRAKADDAATRSRLHGVSAEQFQSVIEEFPIDPDGRVHSWEELTSQGTFAQNTSEVLAEAAFQAPKDQVTGPIQDGAWIYWVVIEDVTTAYQQTYPEVRKKINELLYQDKQTTQFRTWMEAQKESSGYGLYKENLTASRWDAFWKDLPQNIRLLF</sequence>
<keyword evidence="6" id="KW-0472">Membrane</keyword>
<feature type="transmembrane region" description="Helical" evidence="6">
    <location>
        <begin position="12"/>
        <end position="36"/>
    </location>
</feature>
<feature type="domain" description="PpiC" evidence="7">
    <location>
        <begin position="151"/>
        <end position="277"/>
    </location>
</feature>
<accession>A0A223D4W3</accession>
<keyword evidence="5" id="KW-0413">Isomerase</keyword>
<dbReference type="Pfam" id="PF13145">
    <property type="entry name" value="Rotamase_2"/>
    <property type="match status" value="1"/>
</dbReference>
<keyword evidence="4" id="KW-0697">Rotamase</keyword>
<dbReference type="EC" id="5.2.1.8" evidence="2"/>
<dbReference type="KEGG" id="tab:CIG75_17655"/>
<dbReference type="Gene3D" id="1.10.4030.10">
    <property type="entry name" value="Porin chaperone SurA, peptide-binding domain"/>
    <property type="match status" value="1"/>
</dbReference>
<keyword evidence="6" id="KW-0812">Transmembrane</keyword>
<protein>
    <recommendedName>
        <fullName evidence="2">peptidylprolyl isomerase</fullName>
        <ecNumber evidence="2">5.2.1.8</ecNumber>
    </recommendedName>
</protein>
<evidence type="ECO:0000259" key="7">
    <source>
        <dbReference type="Pfam" id="PF13145"/>
    </source>
</evidence>
<organism evidence="8 9">
    <name type="scientific">Tumebacillus algifaecis</name>
    <dbReference type="NCBI Taxonomy" id="1214604"/>
    <lineage>
        <taxon>Bacteria</taxon>
        <taxon>Bacillati</taxon>
        <taxon>Bacillota</taxon>
        <taxon>Bacilli</taxon>
        <taxon>Bacillales</taxon>
        <taxon>Alicyclobacillaceae</taxon>
        <taxon>Tumebacillus</taxon>
    </lineage>
</organism>
<evidence type="ECO:0000313" key="9">
    <source>
        <dbReference type="Proteomes" id="UP000214688"/>
    </source>
</evidence>
<evidence type="ECO:0000313" key="8">
    <source>
        <dbReference type="EMBL" id="ASS76611.1"/>
    </source>
</evidence>
<dbReference type="InterPro" id="IPR027304">
    <property type="entry name" value="Trigger_fact/SurA_dom_sf"/>
</dbReference>
<dbReference type="InterPro" id="IPR000297">
    <property type="entry name" value="PPIase_PpiC"/>
</dbReference>
<comment type="catalytic activity">
    <reaction evidence="1">
        <text>[protein]-peptidylproline (omega=180) = [protein]-peptidylproline (omega=0)</text>
        <dbReference type="Rhea" id="RHEA:16237"/>
        <dbReference type="Rhea" id="RHEA-COMP:10747"/>
        <dbReference type="Rhea" id="RHEA-COMP:10748"/>
        <dbReference type="ChEBI" id="CHEBI:83833"/>
        <dbReference type="ChEBI" id="CHEBI:83834"/>
        <dbReference type="EC" id="5.2.1.8"/>
    </reaction>
</comment>
<reference evidence="8 9" key="1">
    <citation type="journal article" date="2015" name="Int. J. Syst. Evol. Microbiol.">
        <title>Tumebacillus algifaecis sp. nov., isolated from decomposing algal scum.</title>
        <authorList>
            <person name="Wu Y.F."/>
            <person name="Zhang B."/>
            <person name="Xing P."/>
            <person name="Wu Q.L."/>
            <person name="Liu S.J."/>
        </authorList>
    </citation>
    <scope>NUCLEOTIDE SEQUENCE [LARGE SCALE GENOMIC DNA]</scope>
    <source>
        <strain evidence="8 9">THMBR28</strain>
    </source>
</reference>
<keyword evidence="6" id="KW-1133">Transmembrane helix</keyword>
<dbReference type="PANTHER" id="PTHR47245:SF1">
    <property type="entry name" value="FOLDASE PROTEIN PRSA"/>
    <property type="match status" value="1"/>
</dbReference>
<evidence type="ECO:0000256" key="1">
    <source>
        <dbReference type="ARBA" id="ARBA00000971"/>
    </source>
</evidence>
<dbReference type="GO" id="GO:0003755">
    <property type="term" value="F:peptidyl-prolyl cis-trans isomerase activity"/>
    <property type="evidence" value="ECO:0007669"/>
    <property type="project" value="UniProtKB-KW"/>
</dbReference>